<name>A0A0D2GRN4_9EURO</name>
<dbReference type="GO" id="GO:0051537">
    <property type="term" value="F:2 iron, 2 sulfur cluster binding"/>
    <property type="evidence" value="ECO:0007669"/>
    <property type="project" value="UniProtKB-KW"/>
</dbReference>
<dbReference type="Gene3D" id="2.102.10.10">
    <property type="entry name" value="Rieske [2Fe-2S] iron-sulphur domain"/>
    <property type="match status" value="1"/>
</dbReference>
<dbReference type="GeneID" id="25303750"/>
<evidence type="ECO:0000256" key="5">
    <source>
        <dbReference type="ARBA" id="ARBA00012763"/>
    </source>
</evidence>
<evidence type="ECO:0000256" key="8">
    <source>
        <dbReference type="ARBA" id="ARBA00022723"/>
    </source>
</evidence>
<dbReference type="PANTHER" id="PTHR43756:SF5">
    <property type="entry name" value="CHOLINE MONOOXYGENASE, CHLOROPLASTIC"/>
    <property type="match status" value="1"/>
</dbReference>
<dbReference type="InterPro" id="IPR015879">
    <property type="entry name" value="Ring_hydroxy_dOase_asu_C_dom"/>
</dbReference>
<evidence type="ECO:0000256" key="3">
    <source>
        <dbReference type="ARBA" id="ARBA00004866"/>
    </source>
</evidence>
<comment type="catalytic activity">
    <reaction evidence="12">
        <text>choline + 2 reduced [2Fe-2S]-[ferredoxin] + O2 + 2 H(+) = betaine aldehyde hydrate + 2 oxidized [2Fe-2S]-[ferredoxin] + H2O</text>
        <dbReference type="Rhea" id="RHEA:17769"/>
        <dbReference type="Rhea" id="RHEA-COMP:10000"/>
        <dbReference type="Rhea" id="RHEA-COMP:10001"/>
        <dbReference type="ChEBI" id="CHEBI:15354"/>
        <dbReference type="ChEBI" id="CHEBI:15377"/>
        <dbReference type="ChEBI" id="CHEBI:15378"/>
        <dbReference type="ChEBI" id="CHEBI:15379"/>
        <dbReference type="ChEBI" id="CHEBI:15870"/>
        <dbReference type="ChEBI" id="CHEBI:33737"/>
        <dbReference type="ChEBI" id="CHEBI:33738"/>
        <dbReference type="EC" id="1.14.15.7"/>
    </reaction>
</comment>
<dbReference type="CDD" id="cd00680">
    <property type="entry name" value="RHO_alpha_C"/>
    <property type="match status" value="1"/>
</dbReference>
<feature type="domain" description="Rieske" evidence="13">
    <location>
        <begin position="67"/>
        <end position="165"/>
    </location>
</feature>
<dbReference type="PRINTS" id="PR00090">
    <property type="entry name" value="RNGDIOXGNASE"/>
</dbReference>
<gene>
    <name evidence="14" type="ORF">Z517_04260</name>
</gene>
<dbReference type="GO" id="GO:0019133">
    <property type="term" value="F:choline monooxygenase activity"/>
    <property type="evidence" value="ECO:0007669"/>
    <property type="project" value="UniProtKB-EC"/>
</dbReference>
<evidence type="ECO:0000256" key="1">
    <source>
        <dbReference type="ARBA" id="ARBA00001962"/>
    </source>
</evidence>
<dbReference type="EC" id="1.14.15.7" evidence="5"/>
<dbReference type="Pfam" id="PF00355">
    <property type="entry name" value="Rieske"/>
    <property type="match status" value="1"/>
</dbReference>
<reference evidence="14 15" key="1">
    <citation type="submission" date="2015-01" db="EMBL/GenBank/DDBJ databases">
        <title>The Genome Sequence of Fonsecaea pedrosoi CBS 271.37.</title>
        <authorList>
            <consortium name="The Broad Institute Genomics Platform"/>
            <person name="Cuomo C."/>
            <person name="de Hoog S."/>
            <person name="Gorbushina A."/>
            <person name="Stielow B."/>
            <person name="Teixiera M."/>
            <person name="Abouelleil A."/>
            <person name="Chapman S.B."/>
            <person name="Priest M."/>
            <person name="Young S.K."/>
            <person name="Wortman J."/>
            <person name="Nusbaum C."/>
            <person name="Birren B."/>
        </authorList>
    </citation>
    <scope>NUCLEOTIDE SEQUENCE [LARGE SCALE GENOMIC DNA]</scope>
    <source>
        <strain evidence="14 15">CBS 271.37</strain>
    </source>
</reference>
<keyword evidence="9" id="KW-0560">Oxidoreductase</keyword>
<evidence type="ECO:0000256" key="2">
    <source>
        <dbReference type="ARBA" id="ARBA00002149"/>
    </source>
</evidence>
<accession>A0A0D2GRN4</accession>
<dbReference type="Proteomes" id="UP000053029">
    <property type="component" value="Unassembled WGS sequence"/>
</dbReference>
<comment type="cofactor">
    <cofactor evidence="1">
        <name>Fe cation</name>
        <dbReference type="ChEBI" id="CHEBI:24875"/>
    </cofactor>
</comment>
<dbReference type="GO" id="GO:0005506">
    <property type="term" value="F:iron ion binding"/>
    <property type="evidence" value="ECO:0007669"/>
    <property type="project" value="InterPro"/>
</dbReference>
<comment type="similarity">
    <text evidence="4">Belongs to the choline monooxygenase family.</text>
</comment>
<sequence length="464" mass="52445">MPAPMVDDGDGSHDQTRAAAHIVHQLHIKGLSQKTISTDVGSSLPNGFYHLPAIYQLERRAIFSKRWFLVSHKARYRHVGDYVQYEMAGFNFVVVKDKQGDIVGFHNMCRHRAFPIVHETSGTAKIFACKYHGWTYALNGKLTKAPRFTPESVPDFDAADIRLFPIHTHVDRNGFVYVNLDARPTPEISWAEQFGDLDRQGVLENSGVDWDAVEYDFTWAKEGKFNWKIMQDNYNECYHCLTAHPDVARTTALDTYYVSPATPHHYISHFSEPKASILATSAFDTTRFAGRSATHVWPGGHFSPNPGTGFMHLMRSLPTSPTTTRQEYDVYKLKMPHATPEAHERMINFYKKVVDEDFGLCEKVQRNLERGIFQTGPLHPFHEEGVLAFQSMVLNVLKEQIKLEEAAGGEIWAARPPAQGLGTKAVYADRGSADTDSRGGEPDAQNICARMLDCDQTRLRGLEW</sequence>
<dbReference type="CDD" id="cd03469">
    <property type="entry name" value="Rieske_RO_Alpha_N"/>
    <property type="match status" value="1"/>
</dbReference>
<dbReference type="STRING" id="1442368.A0A0D2GRN4"/>
<dbReference type="Gene3D" id="3.90.380.10">
    <property type="entry name" value="Naphthalene 1,2-dioxygenase Alpha Subunit, Chain A, domain 1"/>
    <property type="match status" value="2"/>
</dbReference>
<dbReference type="InterPro" id="IPR036922">
    <property type="entry name" value="Rieske_2Fe-2S_sf"/>
</dbReference>
<evidence type="ECO:0000256" key="12">
    <source>
        <dbReference type="ARBA" id="ARBA00049097"/>
    </source>
</evidence>
<dbReference type="VEuPathDB" id="FungiDB:Z517_04260"/>
<evidence type="ECO:0000313" key="14">
    <source>
        <dbReference type="EMBL" id="KIW81235.1"/>
    </source>
</evidence>
<dbReference type="SUPFAM" id="SSF50022">
    <property type="entry name" value="ISP domain"/>
    <property type="match status" value="1"/>
</dbReference>
<dbReference type="InterPro" id="IPR001663">
    <property type="entry name" value="Rng_hydr_dOase-A"/>
</dbReference>
<dbReference type="PANTHER" id="PTHR43756">
    <property type="entry name" value="CHOLINE MONOOXYGENASE, CHLOROPLASTIC"/>
    <property type="match status" value="1"/>
</dbReference>
<proteinExistence type="inferred from homology"/>
<dbReference type="Pfam" id="PF00848">
    <property type="entry name" value="Ring_hydroxyl_A"/>
    <property type="match status" value="1"/>
</dbReference>
<comment type="pathway">
    <text evidence="3">Amine and polyamine biosynthesis; betaine biosynthesis via choline pathway; betaine aldehyde from choline (monooxygenase route): step 1/1.</text>
</comment>
<dbReference type="EMBL" id="KN846971">
    <property type="protein sequence ID" value="KIW81235.1"/>
    <property type="molecule type" value="Genomic_DNA"/>
</dbReference>
<evidence type="ECO:0000256" key="7">
    <source>
        <dbReference type="ARBA" id="ARBA00022714"/>
    </source>
</evidence>
<dbReference type="HOGENOM" id="CLU_026244_1_2_1"/>
<keyword evidence="11" id="KW-0411">Iron-sulfur</keyword>
<comment type="function">
    <text evidence="2">Catalyzes the first step of the osmoprotectant glycine betaine synthesis.</text>
</comment>
<evidence type="ECO:0000313" key="15">
    <source>
        <dbReference type="Proteomes" id="UP000053029"/>
    </source>
</evidence>
<evidence type="ECO:0000256" key="4">
    <source>
        <dbReference type="ARBA" id="ARBA00010848"/>
    </source>
</evidence>
<dbReference type="SUPFAM" id="SSF55961">
    <property type="entry name" value="Bet v1-like"/>
    <property type="match status" value="1"/>
</dbReference>
<dbReference type="AlphaFoldDB" id="A0A0D2GRN4"/>
<dbReference type="GO" id="GO:0019285">
    <property type="term" value="P:glycine betaine biosynthetic process from choline"/>
    <property type="evidence" value="ECO:0007669"/>
    <property type="project" value="UniProtKB-UniPathway"/>
</dbReference>
<evidence type="ECO:0000259" key="13">
    <source>
        <dbReference type="PROSITE" id="PS51296"/>
    </source>
</evidence>
<dbReference type="PROSITE" id="PS51296">
    <property type="entry name" value="RIESKE"/>
    <property type="match status" value="1"/>
</dbReference>
<organism evidence="14 15">
    <name type="scientific">Fonsecaea pedrosoi CBS 271.37</name>
    <dbReference type="NCBI Taxonomy" id="1442368"/>
    <lineage>
        <taxon>Eukaryota</taxon>
        <taxon>Fungi</taxon>
        <taxon>Dikarya</taxon>
        <taxon>Ascomycota</taxon>
        <taxon>Pezizomycotina</taxon>
        <taxon>Eurotiomycetes</taxon>
        <taxon>Chaetothyriomycetidae</taxon>
        <taxon>Chaetothyriales</taxon>
        <taxon>Herpotrichiellaceae</taxon>
        <taxon>Fonsecaea</taxon>
    </lineage>
</organism>
<evidence type="ECO:0000256" key="11">
    <source>
        <dbReference type="ARBA" id="ARBA00023014"/>
    </source>
</evidence>
<dbReference type="OrthoDB" id="426882at2759"/>
<dbReference type="InterPro" id="IPR017941">
    <property type="entry name" value="Rieske_2Fe-2S"/>
</dbReference>
<protein>
    <recommendedName>
        <fullName evidence="6">Choline monooxygenase, chloroplastic</fullName>
        <ecNumber evidence="5">1.14.15.7</ecNumber>
    </recommendedName>
</protein>
<keyword evidence="15" id="KW-1185">Reference proteome</keyword>
<evidence type="ECO:0000256" key="6">
    <source>
        <dbReference type="ARBA" id="ARBA00014931"/>
    </source>
</evidence>
<dbReference type="UniPathway" id="UPA00529">
    <property type="reaction ID" value="UER00430"/>
</dbReference>
<keyword evidence="8" id="KW-0479">Metal-binding</keyword>
<evidence type="ECO:0000256" key="10">
    <source>
        <dbReference type="ARBA" id="ARBA00023004"/>
    </source>
</evidence>
<keyword evidence="10" id="KW-0408">Iron</keyword>
<dbReference type="RefSeq" id="XP_013285043.1">
    <property type="nucleotide sequence ID" value="XM_013429589.1"/>
</dbReference>
<evidence type="ECO:0000256" key="9">
    <source>
        <dbReference type="ARBA" id="ARBA00023002"/>
    </source>
</evidence>
<keyword evidence="7" id="KW-0001">2Fe-2S</keyword>